<dbReference type="KEGG" id="pspu:NA29_04350"/>
<dbReference type="InterPro" id="IPR029056">
    <property type="entry name" value="Ribokinase-like"/>
</dbReference>
<gene>
    <name evidence="1" type="ORF">SAMEA4530655_00006</name>
</gene>
<dbReference type="SUPFAM" id="SSF53613">
    <property type="entry name" value="Ribokinase-like"/>
    <property type="match status" value="1"/>
</dbReference>
<reference evidence="1 2" key="1">
    <citation type="submission" date="2017-06" db="EMBL/GenBank/DDBJ databases">
        <authorList>
            <consortium name="Pathogen Informatics"/>
        </authorList>
    </citation>
    <scope>NUCLEOTIDE SEQUENCE [LARGE SCALE GENOMIC DNA]</scope>
    <source>
        <strain evidence="1 2">NCTC13161</strain>
    </source>
</reference>
<keyword evidence="2" id="KW-1185">Reference proteome</keyword>
<dbReference type="Pfam" id="PF05014">
    <property type="entry name" value="Nuc_deoxyrib_tr"/>
    <property type="match status" value="1"/>
</dbReference>
<dbReference type="Proteomes" id="UP000215126">
    <property type="component" value="Chromosome 1"/>
</dbReference>
<accession>A0A239S7Q6</accession>
<dbReference type="GO" id="GO:0016740">
    <property type="term" value="F:transferase activity"/>
    <property type="evidence" value="ECO:0007669"/>
    <property type="project" value="UniProtKB-KW"/>
</dbReference>
<dbReference type="GeneID" id="88092711"/>
<protein>
    <submittedName>
        <fullName evidence="1">Nucleoside 2-deoxyribosyltransferase</fullName>
    </submittedName>
</protein>
<organism evidence="1 2">
    <name type="scientific">Pandoraea sputorum</name>
    <dbReference type="NCBI Taxonomy" id="93222"/>
    <lineage>
        <taxon>Bacteria</taxon>
        <taxon>Pseudomonadati</taxon>
        <taxon>Pseudomonadota</taxon>
        <taxon>Betaproteobacteria</taxon>
        <taxon>Burkholderiales</taxon>
        <taxon>Burkholderiaceae</taxon>
        <taxon>Pandoraea</taxon>
    </lineage>
</organism>
<dbReference type="Gene3D" id="3.40.1190.20">
    <property type="match status" value="1"/>
</dbReference>
<dbReference type="Gene3D" id="3.40.50.450">
    <property type="match status" value="1"/>
</dbReference>
<dbReference type="SUPFAM" id="SSF52309">
    <property type="entry name" value="N-(deoxy)ribosyltransferase-like"/>
    <property type="match status" value="1"/>
</dbReference>
<name>A0A239S7Q6_9BURK</name>
<evidence type="ECO:0000313" key="2">
    <source>
        <dbReference type="Proteomes" id="UP000215126"/>
    </source>
</evidence>
<dbReference type="EMBL" id="LT906435">
    <property type="protein sequence ID" value="SNU80824.1"/>
    <property type="molecule type" value="Genomic_DNA"/>
</dbReference>
<dbReference type="InterPro" id="IPR007710">
    <property type="entry name" value="Nucleoside_deoxyribTrfase"/>
</dbReference>
<dbReference type="RefSeq" id="WP_052252402.1">
    <property type="nucleotide sequence ID" value="NZ_CABPRX010000001.1"/>
</dbReference>
<sequence>MVHTDAVLIVGEVVIDFTLARKDVPCKLRLGGVVHAARGLWASGLEYSVAAFCPQYLADEARRYLSAHGCKEFIWLGDVVGSPNVIVIGDPTEVSHQGYEDLLRESKRVELREHSPNLENYGKVVIFPGKFDVTELIGEFSPDAKFTLDIAYDVEDLSSLQAFRGRTDAIVISTSSPLFAATGKERVDDLLAEVKTLLPEVFLLKENRGGSRLFHFKTNSVDEIPASLGSTVNSVGVGDVYSAVMVGFSSRGWLEAAWRGCQAATCYSQTTYPDDFKRDVQRTLRLTVDMLCGLGGTFLPWHDRQRFPIYVAAPDFSYVYKPELERAVESLEYHNFLVRRPVQENGELAPPASRADLHRTYHKDCQLLRDSAAVFAVPLGKDPGALVELGMAIALGKPVITFDPRNENNNTMVVVGSSVYSADLDTCLNGVFDVLAKLRAELP</sequence>
<evidence type="ECO:0000313" key="1">
    <source>
        <dbReference type="EMBL" id="SNU80824.1"/>
    </source>
</evidence>
<dbReference type="OrthoDB" id="9795789at2"/>
<dbReference type="STRING" id="93222.NA29_04350"/>
<keyword evidence="1" id="KW-0808">Transferase</keyword>
<dbReference type="AlphaFoldDB" id="A0A239S7Q6"/>
<proteinExistence type="predicted"/>